<dbReference type="Pfam" id="PF00059">
    <property type="entry name" value="Lectin_C"/>
    <property type="match status" value="1"/>
</dbReference>
<dbReference type="InterPro" id="IPR016187">
    <property type="entry name" value="CTDL_fold"/>
</dbReference>
<keyword evidence="4" id="KW-1133">Transmembrane helix</keyword>
<name>A0ABM3XNH6_ERIEU</name>
<organism evidence="6 7">
    <name type="scientific">Erinaceus europaeus</name>
    <name type="common">Western European hedgehog</name>
    <dbReference type="NCBI Taxonomy" id="9365"/>
    <lineage>
        <taxon>Eukaryota</taxon>
        <taxon>Metazoa</taxon>
        <taxon>Chordata</taxon>
        <taxon>Craniata</taxon>
        <taxon>Vertebrata</taxon>
        <taxon>Euteleostomi</taxon>
        <taxon>Mammalia</taxon>
        <taxon>Eutheria</taxon>
        <taxon>Laurasiatheria</taxon>
        <taxon>Eulipotyphla</taxon>
        <taxon>Erinaceidae</taxon>
        <taxon>Erinaceinae</taxon>
        <taxon>Erinaceus</taxon>
    </lineage>
</organism>
<keyword evidence="4" id="KW-0812">Transmembrane</keyword>
<keyword evidence="2" id="KW-0430">Lectin</keyword>
<evidence type="ECO:0000259" key="5">
    <source>
        <dbReference type="PROSITE" id="PS50041"/>
    </source>
</evidence>
<dbReference type="CDD" id="cd03593">
    <property type="entry name" value="CLECT_NK_receptors_like"/>
    <property type="match status" value="1"/>
</dbReference>
<keyword evidence="6" id="KW-1185">Reference proteome</keyword>
<dbReference type="PROSITE" id="PS50041">
    <property type="entry name" value="C_TYPE_LECTIN_2"/>
    <property type="match status" value="1"/>
</dbReference>
<dbReference type="GeneID" id="103129090"/>
<dbReference type="InterPro" id="IPR033992">
    <property type="entry name" value="NKR-like_CTLD"/>
</dbReference>
<keyword evidence="4" id="KW-0472">Membrane</keyword>
<dbReference type="Proteomes" id="UP001652624">
    <property type="component" value="Chromosome 7"/>
</dbReference>
<evidence type="ECO:0000313" key="6">
    <source>
        <dbReference type="Proteomes" id="UP001652624"/>
    </source>
</evidence>
<dbReference type="SMART" id="SM00034">
    <property type="entry name" value="CLECT"/>
    <property type="match status" value="1"/>
</dbReference>
<evidence type="ECO:0000256" key="3">
    <source>
        <dbReference type="SAM" id="MobiDB-lite"/>
    </source>
</evidence>
<dbReference type="InterPro" id="IPR001304">
    <property type="entry name" value="C-type_lectin-like"/>
</dbReference>
<sequence length="246" mass="27790">MEKVSDLGNLDEEGYTQLDFSTQCTTRKPVFSEKGIHAAPLHWRCIAVILGILCLALLVIAVVLGTMAIWRSTSGRNPLENDDLSSRNKETHHQPTQSSLDKNVTPIKTLASTVHYSSCPPNWITYKNSCYLLGTSMDSWEGSKRQCSLLGSNLLKIDNSEELEFIRRQVSLRPHHSFWIGLSRSQTEGPWLWEDGSPVFPNLFQVQNTVPQGSTSHYCVWIHVSIIYDQLCSIPSFRICEKKLPV</sequence>
<dbReference type="InterPro" id="IPR016186">
    <property type="entry name" value="C-type_lectin-like/link_sf"/>
</dbReference>
<accession>A0ABM3XNH6</accession>
<protein>
    <submittedName>
        <fullName evidence="7">C-type lectin domain family 7 member A isoform X1</fullName>
    </submittedName>
</protein>
<dbReference type="SUPFAM" id="SSF56436">
    <property type="entry name" value="C-type lectin-like"/>
    <property type="match status" value="1"/>
</dbReference>
<evidence type="ECO:0000256" key="1">
    <source>
        <dbReference type="ARBA" id="ARBA00004167"/>
    </source>
</evidence>
<evidence type="ECO:0000256" key="4">
    <source>
        <dbReference type="SAM" id="Phobius"/>
    </source>
</evidence>
<evidence type="ECO:0000313" key="7">
    <source>
        <dbReference type="RefSeq" id="XP_060050365.1"/>
    </source>
</evidence>
<feature type="transmembrane region" description="Helical" evidence="4">
    <location>
        <begin position="41"/>
        <end position="70"/>
    </location>
</feature>
<dbReference type="PANTHER" id="PTHR47218">
    <property type="entry name" value="C-TYPE LECTIN DOMAIN FAMILY 7 MEMBER A"/>
    <property type="match status" value="1"/>
</dbReference>
<dbReference type="PANTHER" id="PTHR47218:SF1">
    <property type="entry name" value="C-TYPE LECTIN DOMAIN FAMILY 7 MEMBER A"/>
    <property type="match status" value="1"/>
</dbReference>
<dbReference type="InterPro" id="IPR042808">
    <property type="entry name" value="CLEC7A"/>
</dbReference>
<comment type="subcellular location">
    <subcellularLocation>
        <location evidence="1">Membrane</location>
        <topology evidence="1">Single-pass membrane protein</topology>
    </subcellularLocation>
</comment>
<dbReference type="RefSeq" id="XP_060050365.1">
    <property type="nucleotide sequence ID" value="XM_060194382.1"/>
</dbReference>
<reference evidence="7" key="1">
    <citation type="submission" date="2025-08" db="UniProtKB">
        <authorList>
            <consortium name="RefSeq"/>
        </authorList>
    </citation>
    <scope>IDENTIFICATION</scope>
</reference>
<proteinExistence type="predicted"/>
<feature type="region of interest" description="Disordered" evidence="3">
    <location>
        <begin position="77"/>
        <end position="102"/>
    </location>
</feature>
<feature type="compositionally biased region" description="Basic and acidic residues" evidence="3">
    <location>
        <begin position="84"/>
        <end position="93"/>
    </location>
</feature>
<feature type="domain" description="C-type lectin" evidence="5">
    <location>
        <begin position="126"/>
        <end position="241"/>
    </location>
</feature>
<dbReference type="Gene3D" id="3.10.100.10">
    <property type="entry name" value="Mannose-Binding Protein A, subunit A"/>
    <property type="match status" value="1"/>
</dbReference>
<gene>
    <name evidence="7" type="primary">CLEC7A</name>
</gene>
<evidence type="ECO:0000256" key="2">
    <source>
        <dbReference type="ARBA" id="ARBA00022734"/>
    </source>
</evidence>